<accession>A0A6G7PWN2</accession>
<dbReference type="EMBL" id="CP048877">
    <property type="protein sequence ID" value="QIJ71997.1"/>
    <property type="molecule type" value="Genomic_DNA"/>
</dbReference>
<evidence type="ECO:0000313" key="1">
    <source>
        <dbReference type="EMBL" id="QIJ71997.1"/>
    </source>
</evidence>
<protein>
    <submittedName>
        <fullName evidence="1">Alginate export family protein</fullName>
    </submittedName>
</protein>
<dbReference type="InterPro" id="IPR053728">
    <property type="entry name" value="Alginate_Permeability_Chnl"/>
</dbReference>
<dbReference type="AlphaFoldDB" id="A0A6G7PWN2"/>
<sequence>MRKGFKTFILALALVLIGAFTAQAVNLEVHGQFGNKIQTTNSTGLITGKTAADQLNNKDLDDTWGELQFRLWTVASSDDGNVKGVWAMEVGTATYGDSTLGFATNATEIENRMMYVDFQLPWFASSNRLAVGLQWVTVNPWLWDETAAGIRNYGSFDLGGTAFAYQIGWMRDDDNSEVRKNDVATPATGNNNDSDYWFARVDFAPKGLPVENLNVGLFAVYNMDATVDQNVWSLGIDGGFAVSGVDVGLNLIYQTGDDDANNKDISAWFFEGSLGYKVTEQMKVAFEFWYASGDDNPNDGDIENYQAIEMHTMGSVVLFEDATFDDGSYVSRNPYLNSLGFIMYRLRADYQATPKLALCAAVNYMQYAEDASNGEDTLGWEIDFYADYELYKGLKLNLAAGYLFADDALDAYGTSPADADDMYRVSAGVTFEF</sequence>
<keyword evidence="2" id="KW-1185">Reference proteome</keyword>
<dbReference type="RefSeq" id="WP_166032214.1">
    <property type="nucleotide sequence ID" value="NZ_CP048877.1"/>
</dbReference>
<evidence type="ECO:0000313" key="2">
    <source>
        <dbReference type="Proteomes" id="UP000502179"/>
    </source>
</evidence>
<dbReference type="Pfam" id="PF13372">
    <property type="entry name" value="Alginate_exp"/>
    <property type="match status" value="1"/>
</dbReference>
<proteinExistence type="predicted"/>
<name>A0A6G7PWN2_9BACT</name>
<dbReference type="InterPro" id="IPR025388">
    <property type="entry name" value="Alginate_export_dom"/>
</dbReference>
<reference evidence="1 2" key="1">
    <citation type="submission" date="2020-02" db="EMBL/GenBank/DDBJ databases">
        <title>Genome analysis of Thermosulfuriphilus ammonigenes ST65T, an anaerobic thermophilic chemolithoautotrophic bacterium isolated from a deep-sea hydrothermal vent.</title>
        <authorList>
            <person name="Slobodkina G."/>
            <person name="Allioux M."/>
            <person name="Merkel A."/>
            <person name="Alain K."/>
            <person name="Jebbar M."/>
            <person name="Slobodkin A."/>
        </authorList>
    </citation>
    <scope>NUCLEOTIDE SEQUENCE [LARGE SCALE GENOMIC DNA]</scope>
    <source>
        <strain evidence="1 2">ST65</strain>
    </source>
</reference>
<dbReference type="Proteomes" id="UP000502179">
    <property type="component" value="Chromosome"/>
</dbReference>
<dbReference type="KEGG" id="tav:G4V39_06840"/>
<organism evidence="1 2">
    <name type="scientific">Thermosulfuriphilus ammonigenes</name>
    <dbReference type="NCBI Taxonomy" id="1936021"/>
    <lineage>
        <taxon>Bacteria</taxon>
        <taxon>Pseudomonadati</taxon>
        <taxon>Thermodesulfobacteriota</taxon>
        <taxon>Thermodesulfobacteria</taxon>
        <taxon>Thermodesulfobacteriales</taxon>
        <taxon>Thermodesulfobacteriaceae</taxon>
        <taxon>Thermosulfuriphilus</taxon>
    </lineage>
</organism>
<gene>
    <name evidence="1" type="ORF">G4V39_06840</name>
</gene>
<dbReference type="SUPFAM" id="SSF56935">
    <property type="entry name" value="Porins"/>
    <property type="match status" value="2"/>
</dbReference>
<dbReference type="Gene3D" id="2.40.160.100">
    <property type="match status" value="1"/>
</dbReference>